<dbReference type="Proteomes" id="UP000189735">
    <property type="component" value="Unassembled WGS sequence"/>
</dbReference>
<organism evidence="2 3">
    <name type="scientific">Agreia bicolorata</name>
    <dbReference type="NCBI Taxonomy" id="110935"/>
    <lineage>
        <taxon>Bacteria</taxon>
        <taxon>Bacillati</taxon>
        <taxon>Actinomycetota</taxon>
        <taxon>Actinomycetes</taxon>
        <taxon>Micrococcales</taxon>
        <taxon>Microbacteriaceae</taxon>
        <taxon>Agreia</taxon>
    </lineage>
</organism>
<feature type="transmembrane region" description="Helical" evidence="1">
    <location>
        <begin position="141"/>
        <end position="169"/>
    </location>
</feature>
<keyword evidence="1" id="KW-1133">Transmembrane helix</keyword>
<feature type="transmembrane region" description="Helical" evidence="1">
    <location>
        <begin position="115"/>
        <end position="135"/>
    </location>
</feature>
<dbReference type="EMBL" id="FUYG01000011">
    <property type="protein sequence ID" value="SKB02144.1"/>
    <property type="molecule type" value="Genomic_DNA"/>
</dbReference>
<keyword evidence="1" id="KW-0472">Membrane</keyword>
<evidence type="ECO:0000256" key="1">
    <source>
        <dbReference type="SAM" id="Phobius"/>
    </source>
</evidence>
<proteinExistence type="predicted"/>
<reference evidence="3" key="1">
    <citation type="submission" date="2017-02" db="EMBL/GenBank/DDBJ databases">
        <authorList>
            <person name="Varghese N."/>
            <person name="Submissions S."/>
        </authorList>
    </citation>
    <scope>NUCLEOTIDE SEQUENCE [LARGE SCALE GENOMIC DNA]</scope>
    <source>
        <strain evidence="3">VKM Ac-2052</strain>
    </source>
</reference>
<dbReference type="AlphaFoldDB" id="A0A1T4YJY7"/>
<feature type="transmembrane region" description="Helical" evidence="1">
    <location>
        <begin position="58"/>
        <end position="79"/>
    </location>
</feature>
<feature type="transmembrane region" description="Helical" evidence="1">
    <location>
        <begin position="22"/>
        <end position="46"/>
    </location>
</feature>
<name>A0A1T4YJY7_9MICO</name>
<protein>
    <submittedName>
        <fullName evidence="2">ABC-type transport system involved in multi-copper enzyme maturation, permease component</fullName>
    </submittedName>
</protein>
<dbReference type="RefSeq" id="WP_078715395.1">
    <property type="nucleotide sequence ID" value="NZ_FUYG01000011.1"/>
</dbReference>
<keyword evidence="1" id="KW-0812">Transmembrane</keyword>
<evidence type="ECO:0000313" key="2">
    <source>
        <dbReference type="EMBL" id="SKB02144.1"/>
    </source>
</evidence>
<sequence length="355" mass="37174">MSFFSGLKVIVGLELRQRVRGVAWYVLLGIFVLLVAIVTLLVGVVARSSYMGNSETGGWLYSLIIYFVLLLGTLIAPALSGNAVNGERDSGTLATMQVTLVSSAQIVLGKFVASWIATLAFLVASIPFLLISSAFGGLAPITVLLSVLALALELGVIAAIGVGLSAILARPLFSIVVSYLAVAALSLGTLIAFGLGGIAVQSEVRATTISPVYSSSDGSYNESNTFTCGPPTTSTYSTPRFDLFWPILSANPYVVLADITPGQFDSHGNPQDLFTAIGSGVRAAQITPDLSPDYDYCSENGYSMSKTSEEIYASTVPSWFVGLALHLLLAAGALTWGIARTKTPARKLASGSRVA</sequence>
<feature type="transmembrane region" description="Helical" evidence="1">
    <location>
        <begin position="176"/>
        <end position="200"/>
    </location>
</feature>
<feature type="transmembrane region" description="Helical" evidence="1">
    <location>
        <begin position="91"/>
        <end position="108"/>
    </location>
</feature>
<accession>A0A1T4YJY7</accession>
<feature type="transmembrane region" description="Helical" evidence="1">
    <location>
        <begin position="319"/>
        <end position="339"/>
    </location>
</feature>
<gene>
    <name evidence="2" type="ORF">SAMN06295879_3455</name>
</gene>
<evidence type="ECO:0000313" key="3">
    <source>
        <dbReference type="Proteomes" id="UP000189735"/>
    </source>
</evidence>